<accession>A0A7G4YW94</accession>
<dbReference type="Pfam" id="PF00680">
    <property type="entry name" value="RdRP_1"/>
    <property type="match status" value="1"/>
</dbReference>
<dbReference type="GO" id="GO:0006351">
    <property type="term" value="P:DNA-templated transcription"/>
    <property type="evidence" value="ECO:0007669"/>
    <property type="project" value="InterPro"/>
</dbReference>
<dbReference type="InterPro" id="IPR043502">
    <property type="entry name" value="DNA/RNA_pol_sf"/>
</dbReference>
<dbReference type="GO" id="GO:0003723">
    <property type="term" value="F:RNA binding"/>
    <property type="evidence" value="ECO:0007669"/>
    <property type="project" value="InterPro"/>
</dbReference>
<dbReference type="InterPro" id="IPR001205">
    <property type="entry name" value="RNA-dir_pol_C"/>
</dbReference>
<keyword evidence="2 7" id="KW-0696">RNA-directed RNA polymerase</keyword>
<evidence type="ECO:0000313" key="8">
    <source>
        <dbReference type="Proteomes" id="UP001231141"/>
    </source>
</evidence>
<dbReference type="EMBL" id="MN745083">
    <property type="protein sequence ID" value="QMU95575.1"/>
    <property type="molecule type" value="Genomic_RNA"/>
</dbReference>
<dbReference type="PROSITE" id="PS50507">
    <property type="entry name" value="RDRP_SSRNA_POS"/>
    <property type="match status" value="1"/>
</dbReference>
<evidence type="ECO:0000256" key="5">
    <source>
        <dbReference type="ARBA" id="ARBA00022953"/>
    </source>
</evidence>
<sequence length="902" mass="102863">MSSRATGLVHWAVGSQSSLTHLLSGRPPRRQRTRHFVSSYSSTKLVDRSVFLSCLNIQNGLNNYTYLSHLYGKLTINSKTRKNIMEFTQLVINTTKQFLEIVAKLRMETSKYHALKFPGQKYVRRMVYSKNGDFTTNNPLGGVDVQTSNINRYVQWKNSKSTLGELNLDGTSLFPNFDTRQMLSYIRCKNNYNSSRLSTFDNPLGFYLSMVEKIIGDQGHPTCSILRLIILSVSKVTSECVDGSFNYVDDIVRQMLSVLDKRSFLLCQSSPELSMVFTNLHGLSTLGGPRGWSEDSISRSIHDWIDVRPTKDCLAIPHVRNKFESWMRQWSAGDKPHLRFSQFCRDPMRWATGGGSSSSEILGERYRTKWAWAMSNALNGVDAYERAKLEENTAHVALKEEVKTRTVITTPMASYLRQSYLWYRLGRPKFLSSTISNPGLVKQLINTDCKNFVCIDASQFDHCISKEFIINFFNSIKNNHLDDDDIVRCCDDEIESLLTLKLEYGKTTFDYENGLLSGWRFTSLIGSLYSALVCEHINHALDRSFPYITQGDDIIILSKLHVDKENIIRACDEFGLTTNPSKTTLGQFGEFLKYRYGSGVVQGYAARAVRSIFYANPWLDTKIVVKPDEVTSKWFTVMSRISVSSNILLTPSAWNQIKRDITSDVFGWTGHRLKKKDILLALETPVSVGGLGVWETCNFKNTSISTGWVSLKTIVTVADDGNHKFLSSFGIQSQRSNVLTRTYERAIRTSSAKQADKYVKNIYHGLRPEVLKVEFFDDVNIFQSIIEKVSSCKSTPPILNRLRANANADDKIQTLDKCTPRHLRKANRWHEILQWLMAGEEHPTYPPSLYVDNRYDQSSKYLDTIANVIAYNVKNITANLIFYMQLCCLNAFYYQKAIIHAM</sequence>
<keyword evidence="5" id="KW-0693">Viral RNA replication</keyword>
<name>A0A7G4YW94_9VIRU</name>
<keyword evidence="4" id="KW-0548">Nucleotidyltransferase</keyword>
<keyword evidence="3" id="KW-0808">Transferase</keyword>
<dbReference type="EC" id="2.7.7.48" evidence="1"/>
<dbReference type="InterPro" id="IPR007094">
    <property type="entry name" value="RNA-dir_pol_PSvirus"/>
</dbReference>
<reference evidence="7" key="1">
    <citation type="journal article" date="2020" name="Microb. Ecol.">
        <title>The RNA Virome and Its Dynamics in an Invasive Fruit Fly, Bactrocera dorsalis, Imply Interactions Between Host and Viruses.</title>
        <authorList>
            <person name="Zhang W."/>
            <person name="Gu Q."/>
            <person name="Niu J."/>
            <person name="Wang J.J."/>
        </authorList>
    </citation>
    <scope>NUCLEOTIDE SEQUENCE</scope>
    <source>
        <strain evidence="7">BDTLV2.abc8</strain>
    </source>
</reference>
<protein>
    <recommendedName>
        <fullName evidence="1">RNA-directed RNA polymerase</fullName>
        <ecNumber evidence="1">2.7.7.48</ecNumber>
    </recommendedName>
</protein>
<evidence type="ECO:0000256" key="2">
    <source>
        <dbReference type="ARBA" id="ARBA00022484"/>
    </source>
</evidence>
<feature type="domain" description="RdRp catalytic" evidence="6">
    <location>
        <begin position="450"/>
        <end position="566"/>
    </location>
</feature>
<proteinExistence type="predicted"/>
<evidence type="ECO:0000313" key="7">
    <source>
        <dbReference type="EMBL" id="QMU95575.1"/>
    </source>
</evidence>
<keyword evidence="8" id="KW-1185">Reference proteome</keyword>
<evidence type="ECO:0000256" key="4">
    <source>
        <dbReference type="ARBA" id="ARBA00022695"/>
    </source>
</evidence>
<dbReference type="GO" id="GO:0039694">
    <property type="term" value="P:viral RNA genome replication"/>
    <property type="evidence" value="ECO:0007669"/>
    <property type="project" value="InterPro"/>
</dbReference>
<evidence type="ECO:0000256" key="3">
    <source>
        <dbReference type="ARBA" id="ARBA00022679"/>
    </source>
</evidence>
<evidence type="ECO:0000259" key="6">
    <source>
        <dbReference type="PROSITE" id="PS50507"/>
    </source>
</evidence>
<dbReference type="Proteomes" id="UP001231141">
    <property type="component" value="Segment"/>
</dbReference>
<dbReference type="SUPFAM" id="SSF56672">
    <property type="entry name" value="DNA/RNA polymerases"/>
    <property type="match status" value="1"/>
</dbReference>
<evidence type="ECO:0000256" key="1">
    <source>
        <dbReference type="ARBA" id="ARBA00012494"/>
    </source>
</evidence>
<dbReference type="GO" id="GO:0003968">
    <property type="term" value="F:RNA-directed RNA polymerase activity"/>
    <property type="evidence" value="ECO:0007669"/>
    <property type="project" value="UniProtKB-KW"/>
</dbReference>
<organism evidence="7 8">
    <name type="scientific">Bactrocera dorsalis toti-like virus 2</name>
    <dbReference type="NCBI Taxonomy" id="2760898"/>
    <lineage>
        <taxon>Viruses</taxon>
        <taxon>Riboviria</taxon>
        <taxon>Orthornavirae</taxon>
        <taxon>Duplornaviricota</taxon>
        <taxon>Chrymotiviricetes</taxon>
        <taxon>Ghabrivirales</taxon>
        <taxon>Betatotivirineae</taxon>
        <taxon>Inseviridae</taxon>
        <taxon>Insevirus</taxon>
        <taxon>Insevirus jyuroku</taxon>
    </lineage>
</organism>